<reference evidence="3" key="1">
    <citation type="submission" date="2015-11" db="EMBL/GenBank/DDBJ databases">
        <title>De novo transcriptome assembly of four potential Pierce s Disease insect vectors from Arizona vineyards.</title>
        <authorList>
            <person name="Tassone E.E."/>
        </authorList>
    </citation>
    <scope>NUCLEOTIDE SEQUENCE</scope>
</reference>
<evidence type="ECO:0000313" key="3">
    <source>
        <dbReference type="EMBL" id="JAS66292.1"/>
    </source>
</evidence>
<organism evidence="3">
    <name type="scientific">Cuerna arida</name>
    <dbReference type="NCBI Taxonomy" id="1464854"/>
    <lineage>
        <taxon>Eukaryota</taxon>
        <taxon>Metazoa</taxon>
        <taxon>Ecdysozoa</taxon>
        <taxon>Arthropoda</taxon>
        <taxon>Hexapoda</taxon>
        <taxon>Insecta</taxon>
        <taxon>Pterygota</taxon>
        <taxon>Neoptera</taxon>
        <taxon>Paraneoptera</taxon>
        <taxon>Hemiptera</taxon>
        <taxon>Auchenorrhyncha</taxon>
        <taxon>Membracoidea</taxon>
        <taxon>Cicadellidae</taxon>
        <taxon>Cicadellinae</taxon>
        <taxon>Proconiini</taxon>
        <taxon>Cuerna</taxon>
    </lineage>
</organism>
<dbReference type="Gene3D" id="3.30.70.1820">
    <property type="entry name" value="L1 transposable element, RRM domain"/>
    <property type="match status" value="1"/>
</dbReference>
<gene>
    <name evidence="3" type="ORF">g.7</name>
    <name evidence="2" type="ORF">g.8</name>
</gene>
<keyword evidence="1" id="KW-0175">Coiled coil</keyword>
<protein>
    <submittedName>
        <fullName evidence="3">Uncharacterized protein</fullName>
    </submittedName>
</protein>
<evidence type="ECO:0000313" key="2">
    <source>
        <dbReference type="EMBL" id="JAS59568.1"/>
    </source>
</evidence>
<evidence type="ECO:0000256" key="1">
    <source>
        <dbReference type="SAM" id="Coils"/>
    </source>
</evidence>
<feature type="non-terminal residue" evidence="3">
    <location>
        <position position="133"/>
    </location>
</feature>
<accession>A0A1B6GV30</accession>
<dbReference type="EMBL" id="GECZ01010201">
    <property type="protein sequence ID" value="JAS59568.1"/>
    <property type="molecule type" value="Transcribed_RNA"/>
</dbReference>
<name>A0A1B6GV30_9HEMI</name>
<dbReference type="AlphaFoldDB" id="A0A1B6GV30"/>
<feature type="coiled-coil region" evidence="1">
    <location>
        <begin position="8"/>
        <end position="49"/>
    </location>
</feature>
<proteinExistence type="predicted"/>
<sequence>MDTSNALMVEIKLELASIKKESEDLRVKNTKLDREVGELRERVRTLEQYTRINNVEISDIPVTSGENVRSIIKDTGKAMIMELQDEQIEAAHRVQSYNGNRTPALIVRFQSRTTRDNILSKYRQKKTLDAKEV</sequence>
<dbReference type="EMBL" id="GECZ01003477">
    <property type="protein sequence ID" value="JAS66292.1"/>
    <property type="molecule type" value="Transcribed_RNA"/>
</dbReference>